<evidence type="ECO:0008006" key="3">
    <source>
        <dbReference type="Google" id="ProtNLM"/>
    </source>
</evidence>
<dbReference type="Proteomes" id="UP000703269">
    <property type="component" value="Unassembled WGS sequence"/>
</dbReference>
<keyword evidence="2" id="KW-1185">Reference proteome</keyword>
<reference evidence="1 2" key="1">
    <citation type="submission" date="2021-08" db="EMBL/GenBank/DDBJ databases">
        <title>Draft Genome Sequence of Phanerochaete sordida strain YK-624.</title>
        <authorList>
            <person name="Mori T."/>
            <person name="Dohra H."/>
            <person name="Suzuki T."/>
            <person name="Kawagishi H."/>
            <person name="Hirai H."/>
        </authorList>
    </citation>
    <scope>NUCLEOTIDE SEQUENCE [LARGE SCALE GENOMIC DNA]</scope>
    <source>
        <strain evidence="1 2">YK-624</strain>
    </source>
</reference>
<name>A0A9P3GQ29_9APHY</name>
<dbReference type="EMBL" id="BPQB01000098">
    <property type="protein sequence ID" value="GJE99008.1"/>
    <property type="molecule type" value="Genomic_DNA"/>
</dbReference>
<sequence>MDVMWGIMPELGAEDLATAARVCKEWLPAAQSSLYRHISIRASNPRSQLLARTLISNEHLRSLVRHVALSCFNIGGGWYRLLLSWIALLPENALLSVDLEGFYDDKGSDFLMDYPAIRTARYFTLRPPVRLARGRLAQLLAYPNLQGLSVGGWGDALPAPDAMLHLQPTRSAFETSGFASHLSAMLDAIDSDAQFKRFDVQIGWFGPRDAALFIHALKRHADSLTRLTMLSHDALECGPFMDDLVPALQRVQYLCCAFGTYTIPGLLSNLPSSVHTLVLAWGIDGTVNIQDPNGHGLILGPDPNNIPFPSEELATTIRSLAAVSRLWLRQLAVALPNLTRERCQPVAVACADVGIAFTRVWTRDLQLDTMVGTSLI</sequence>
<accession>A0A9P3GQ29</accession>
<protein>
    <recommendedName>
        <fullName evidence="3">F-box domain-containing protein</fullName>
    </recommendedName>
</protein>
<evidence type="ECO:0000313" key="2">
    <source>
        <dbReference type="Proteomes" id="UP000703269"/>
    </source>
</evidence>
<organism evidence="1 2">
    <name type="scientific">Phanerochaete sordida</name>
    <dbReference type="NCBI Taxonomy" id="48140"/>
    <lineage>
        <taxon>Eukaryota</taxon>
        <taxon>Fungi</taxon>
        <taxon>Dikarya</taxon>
        <taxon>Basidiomycota</taxon>
        <taxon>Agaricomycotina</taxon>
        <taxon>Agaricomycetes</taxon>
        <taxon>Polyporales</taxon>
        <taxon>Phanerochaetaceae</taxon>
        <taxon>Phanerochaete</taxon>
    </lineage>
</organism>
<comment type="caution">
    <text evidence="1">The sequence shown here is derived from an EMBL/GenBank/DDBJ whole genome shotgun (WGS) entry which is preliminary data.</text>
</comment>
<gene>
    <name evidence="1" type="ORF">PsYK624_152460</name>
</gene>
<dbReference type="AlphaFoldDB" id="A0A9P3GQ29"/>
<dbReference type="OrthoDB" id="2742110at2759"/>
<proteinExistence type="predicted"/>
<evidence type="ECO:0000313" key="1">
    <source>
        <dbReference type="EMBL" id="GJE99008.1"/>
    </source>
</evidence>